<feature type="transmembrane region" description="Helical" evidence="8">
    <location>
        <begin position="424"/>
        <end position="445"/>
    </location>
</feature>
<gene>
    <name evidence="10" type="ORF">RM425_00095</name>
</gene>
<feature type="transmembrane region" description="Helical" evidence="8">
    <location>
        <begin position="154"/>
        <end position="176"/>
    </location>
</feature>
<comment type="caution">
    <text evidence="10">The sequence shown here is derived from an EMBL/GenBank/DDBJ whole genome shotgun (WGS) entry which is preliminary data.</text>
</comment>
<evidence type="ECO:0000313" key="11">
    <source>
        <dbReference type="Proteomes" id="UP001183222"/>
    </source>
</evidence>
<dbReference type="NCBIfam" id="TIGR00711">
    <property type="entry name" value="efflux_EmrB"/>
    <property type="match status" value="1"/>
</dbReference>
<evidence type="ECO:0000256" key="5">
    <source>
        <dbReference type="ARBA" id="ARBA00022989"/>
    </source>
</evidence>
<organism evidence="10 11">
    <name type="scientific">Blastococcus goldschmidtiae</name>
    <dbReference type="NCBI Taxonomy" id="3075546"/>
    <lineage>
        <taxon>Bacteria</taxon>
        <taxon>Bacillati</taxon>
        <taxon>Actinomycetota</taxon>
        <taxon>Actinomycetes</taxon>
        <taxon>Geodermatophilales</taxon>
        <taxon>Geodermatophilaceae</taxon>
        <taxon>Blastococcus</taxon>
    </lineage>
</organism>
<feature type="transmembrane region" description="Helical" evidence="8">
    <location>
        <begin position="182"/>
        <end position="202"/>
    </location>
</feature>
<evidence type="ECO:0000259" key="9">
    <source>
        <dbReference type="PROSITE" id="PS50850"/>
    </source>
</evidence>
<dbReference type="InterPro" id="IPR036259">
    <property type="entry name" value="MFS_trans_sf"/>
</dbReference>
<feature type="transmembrane region" description="Helical" evidence="8">
    <location>
        <begin position="245"/>
        <end position="265"/>
    </location>
</feature>
<feature type="transmembrane region" description="Helical" evidence="8">
    <location>
        <begin position="321"/>
        <end position="339"/>
    </location>
</feature>
<proteinExistence type="predicted"/>
<dbReference type="PROSITE" id="PS00216">
    <property type="entry name" value="SUGAR_TRANSPORT_1"/>
    <property type="match status" value="1"/>
</dbReference>
<keyword evidence="5 8" id="KW-1133">Transmembrane helix</keyword>
<dbReference type="Proteomes" id="UP001183222">
    <property type="component" value="Unassembled WGS sequence"/>
</dbReference>
<feature type="transmembrane region" description="Helical" evidence="8">
    <location>
        <begin position="214"/>
        <end position="233"/>
    </location>
</feature>
<feature type="transmembrane region" description="Helical" evidence="8">
    <location>
        <begin position="28"/>
        <end position="51"/>
    </location>
</feature>
<dbReference type="PANTHER" id="PTHR42718:SF48">
    <property type="entry name" value="CONSERVED TWO-DOMAIN MEMBRANE PROTEIN-RELATED"/>
    <property type="match status" value="1"/>
</dbReference>
<keyword evidence="4 8" id="KW-0812">Transmembrane</keyword>
<feature type="transmembrane region" description="Helical" evidence="8">
    <location>
        <begin position="120"/>
        <end position="142"/>
    </location>
</feature>
<feature type="region of interest" description="Disordered" evidence="7">
    <location>
        <begin position="1"/>
        <end position="22"/>
    </location>
</feature>
<evidence type="ECO:0000256" key="2">
    <source>
        <dbReference type="ARBA" id="ARBA00022448"/>
    </source>
</evidence>
<comment type="subcellular location">
    <subcellularLocation>
        <location evidence="1">Cell membrane</location>
        <topology evidence="1">Multi-pass membrane protein</topology>
    </subcellularLocation>
</comment>
<sequence length="506" mass="50957">MSASTEQPSTPSPASPPSTPPPADRPGLVLLVVSAAVFLSALDLLIVNIAFPTLSAEFDASTVALSWVLNGYTIVFAALLAPAGRMADRIGRRRVFLTGLATFLAGSLGCALAWDVHSLVAFRVVQATGGAMVTATSLALLLAAFPPARRAQAIGVWSAVGGVAAALGPPIGGLLVEVSWRWIFLVNIPVGIAALVVGLRVLPESRDESETRRPDVVGTVLLVLAVGLLAYGLVAAPDRGWDSAVVLGAFTGAVVAGALVGLRAARAPRGTVPVLPLALFRVRSFTLASLSMAIFMAGFAGMLLGNVLWLTGGWGFTPTQAGFALIPGPALAALTAVPAGRLGARVGCGLVGATGMTLFALGTLFWFFQVGSDPAFVTDFLPGQILTGIGVGLTLTNLSAAASSSLPPPALATGTATFGAARQIGATLGVALLLASVAGAGGELVGAERGWLLIVCLAGAAAVVALAVGRGQHADLRVVPAPVPVPAPVSVPAPLPAPVDRAEHIR</sequence>
<name>A0ABU2K2M0_9ACTN</name>
<dbReference type="Gene3D" id="1.20.1250.20">
    <property type="entry name" value="MFS general substrate transporter like domains"/>
    <property type="match status" value="1"/>
</dbReference>
<evidence type="ECO:0000256" key="3">
    <source>
        <dbReference type="ARBA" id="ARBA00022475"/>
    </source>
</evidence>
<dbReference type="Gene3D" id="1.20.1720.10">
    <property type="entry name" value="Multidrug resistance protein D"/>
    <property type="match status" value="1"/>
</dbReference>
<feature type="transmembrane region" description="Helical" evidence="8">
    <location>
        <begin position="380"/>
        <end position="403"/>
    </location>
</feature>
<dbReference type="EMBL" id="JAVREI010000001">
    <property type="protein sequence ID" value="MDT0274292.1"/>
    <property type="molecule type" value="Genomic_DNA"/>
</dbReference>
<evidence type="ECO:0000313" key="10">
    <source>
        <dbReference type="EMBL" id="MDT0274292.1"/>
    </source>
</evidence>
<feature type="domain" description="Major facilitator superfamily (MFS) profile" evidence="9">
    <location>
        <begin position="29"/>
        <end position="473"/>
    </location>
</feature>
<keyword evidence="2" id="KW-0813">Transport</keyword>
<dbReference type="InterPro" id="IPR005829">
    <property type="entry name" value="Sugar_transporter_CS"/>
</dbReference>
<dbReference type="RefSeq" id="WP_311343145.1">
    <property type="nucleotide sequence ID" value="NZ_JAVREI010000001.1"/>
</dbReference>
<feature type="transmembrane region" description="Helical" evidence="8">
    <location>
        <begin position="63"/>
        <end position="83"/>
    </location>
</feature>
<evidence type="ECO:0000256" key="1">
    <source>
        <dbReference type="ARBA" id="ARBA00004651"/>
    </source>
</evidence>
<protein>
    <submittedName>
        <fullName evidence="10">DHA2 family efflux MFS transporter permease subunit</fullName>
    </submittedName>
</protein>
<evidence type="ECO:0000256" key="7">
    <source>
        <dbReference type="SAM" id="MobiDB-lite"/>
    </source>
</evidence>
<dbReference type="PROSITE" id="PS50850">
    <property type="entry name" value="MFS"/>
    <property type="match status" value="1"/>
</dbReference>
<dbReference type="PANTHER" id="PTHR42718">
    <property type="entry name" value="MAJOR FACILITATOR SUPERFAMILY MULTIDRUG TRANSPORTER MFSC"/>
    <property type="match status" value="1"/>
</dbReference>
<evidence type="ECO:0000256" key="6">
    <source>
        <dbReference type="ARBA" id="ARBA00023136"/>
    </source>
</evidence>
<dbReference type="CDD" id="cd17321">
    <property type="entry name" value="MFS_MMR_MDR_like"/>
    <property type="match status" value="1"/>
</dbReference>
<keyword evidence="11" id="KW-1185">Reference proteome</keyword>
<keyword evidence="3" id="KW-1003">Cell membrane</keyword>
<dbReference type="InterPro" id="IPR020846">
    <property type="entry name" value="MFS_dom"/>
</dbReference>
<evidence type="ECO:0000256" key="4">
    <source>
        <dbReference type="ARBA" id="ARBA00022692"/>
    </source>
</evidence>
<feature type="transmembrane region" description="Helical" evidence="8">
    <location>
        <begin position="95"/>
        <end position="114"/>
    </location>
</feature>
<dbReference type="Pfam" id="PF07690">
    <property type="entry name" value="MFS_1"/>
    <property type="match status" value="1"/>
</dbReference>
<dbReference type="SUPFAM" id="SSF103473">
    <property type="entry name" value="MFS general substrate transporter"/>
    <property type="match status" value="1"/>
</dbReference>
<feature type="compositionally biased region" description="Pro residues" evidence="7">
    <location>
        <begin position="10"/>
        <end position="22"/>
    </location>
</feature>
<feature type="transmembrane region" description="Helical" evidence="8">
    <location>
        <begin position="285"/>
        <end position="309"/>
    </location>
</feature>
<feature type="transmembrane region" description="Helical" evidence="8">
    <location>
        <begin position="346"/>
        <end position="368"/>
    </location>
</feature>
<keyword evidence="6 8" id="KW-0472">Membrane</keyword>
<evidence type="ECO:0000256" key="8">
    <source>
        <dbReference type="SAM" id="Phobius"/>
    </source>
</evidence>
<accession>A0ABU2K2M0</accession>
<dbReference type="InterPro" id="IPR011701">
    <property type="entry name" value="MFS"/>
</dbReference>
<reference evidence="11" key="1">
    <citation type="submission" date="2023-07" db="EMBL/GenBank/DDBJ databases">
        <title>30 novel species of actinomycetes from the DSMZ collection.</title>
        <authorList>
            <person name="Nouioui I."/>
        </authorList>
    </citation>
    <scope>NUCLEOTIDE SEQUENCE [LARGE SCALE GENOMIC DNA]</scope>
    <source>
        <strain evidence="11">DSM 46792</strain>
    </source>
</reference>
<feature type="transmembrane region" description="Helical" evidence="8">
    <location>
        <begin position="451"/>
        <end position="469"/>
    </location>
</feature>
<dbReference type="InterPro" id="IPR004638">
    <property type="entry name" value="EmrB-like"/>
</dbReference>